<keyword evidence="3" id="KW-1185">Reference proteome</keyword>
<organism evidence="2 3">
    <name type="scientific">Dissostichus mawsoni</name>
    <name type="common">Antarctic cod</name>
    <dbReference type="NCBI Taxonomy" id="36200"/>
    <lineage>
        <taxon>Eukaryota</taxon>
        <taxon>Metazoa</taxon>
        <taxon>Chordata</taxon>
        <taxon>Craniata</taxon>
        <taxon>Vertebrata</taxon>
        <taxon>Euteleostomi</taxon>
        <taxon>Actinopterygii</taxon>
        <taxon>Neopterygii</taxon>
        <taxon>Teleostei</taxon>
        <taxon>Neoteleostei</taxon>
        <taxon>Acanthomorphata</taxon>
        <taxon>Eupercaria</taxon>
        <taxon>Perciformes</taxon>
        <taxon>Notothenioidei</taxon>
        <taxon>Nototheniidae</taxon>
        <taxon>Dissostichus</taxon>
    </lineage>
</organism>
<evidence type="ECO:0000313" key="3">
    <source>
        <dbReference type="Proteomes" id="UP000518266"/>
    </source>
</evidence>
<dbReference type="EMBL" id="JAAKFY010000004">
    <property type="protein sequence ID" value="KAF3857783.1"/>
    <property type="molecule type" value="Genomic_DNA"/>
</dbReference>
<feature type="region of interest" description="Disordered" evidence="1">
    <location>
        <begin position="89"/>
        <end position="110"/>
    </location>
</feature>
<feature type="region of interest" description="Disordered" evidence="1">
    <location>
        <begin position="1"/>
        <end position="31"/>
    </location>
</feature>
<reference evidence="2 3" key="1">
    <citation type="submission" date="2020-03" db="EMBL/GenBank/DDBJ databases">
        <title>Dissostichus mawsoni Genome sequencing and assembly.</title>
        <authorList>
            <person name="Park H."/>
        </authorList>
    </citation>
    <scope>NUCLEOTIDE SEQUENCE [LARGE SCALE GENOMIC DNA]</scope>
    <source>
        <strain evidence="2">DM0001</strain>
        <tissue evidence="2">Muscle</tissue>
    </source>
</reference>
<proteinExistence type="predicted"/>
<feature type="compositionally biased region" description="Polar residues" evidence="1">
    <location>
        <begin position="1"/>
        <end position="11"/>
    </location>
</feature>
<evidence type="ECO:0000256" key="1">
    <source>
        <dbReference type="SAM" id="MobiDB-lite"/>
    </source>
</evidence>
<comment type="caution">
    <text evidence="2">The sequence shown here is derived from an EMBL/GenBank/DDBJ whole genome shotgun (WGS) entry which is preliminary data.</text>
</comment>
<dbReference type="Proteomes" id="UP000518266">
    <property type="component" value="Unassembled WGS sequence"/>
</dbReference>
<feature type="compositionally biased region" description="Polar residues" evidence="1">
    <location>
        <begin position="97"/>
        <end position="110"/>
    </location>
</feature>
<name>A0A7J5Z8A7_DISMA</name>
<protein>
    <submittedName>
        <fullName evidence="2">Uncharacterized protein</fullName>
    </submittedName>
</protein>
<accession>A0A7J5Z8A7</accession>
<evidence type="ECO:0000313" key="2">
    <source>
        <dbReference type="EMBL" id="KAF3857783.1"/>
    </source>
</evidence>
<sequence length="110" mass="11773">MLRQISSPDPTDSSRRTGFRPSAARSHGSTLQLLSRSSTTCLLIIHSAAEEDPGASSPNAGCLCPGCFLMLTDSRRSADEQLLPVLQSTPLLPPTLRHQSVPNDVTFDPS</sequence>
<dbReference type="AlphaFoldDB" id="A0A7J5Z8A7"/>
<gene>
    <name evidence="2" type="ORF">F7725_010984</name>
</gene>